<dbReference type="SUPFAM" id="SSF52540">
    <property type="entry name" value="P-loop containing nucleoside triphosphate hydrolases"/>
    <property type="match status" value="1"/>
</dbReference>
<evidence type="ECO:0000256" key="4">
    <source>
        <dbReference type="ARBA" id="ARBA00022692"/>
    </source>
</evidence>
<comment type="caution">
    <text evidence="11">The sequence shown here is derived from an EMBL/GenBank/DDBJ whole genome shotgun (WGS) entry which is preliminary data.</text>
</comment>
<evidence type="ECO:0000313" key="12">
    <source>
        <dbReference type="Proteomes" id="UP001148018"/>
    </source>
</evidence>
<evidence type="ECO:0000256" key="1">
    <source>
        <dbReference type="ARBA" id="ARBA00004585"/>
    </source>
</evidence>
<dbReference type="GO" id="GO:0005524">
    <property type="term" value="F:ATP binding"/>
    <property type="evidence" value="ECO:0007669"/>
    <property type="project" value="UniProtKB-KW"/>
</dbReference>
<dbReference type="GO" id="GO:0007031">
    <property type="term" value="P:peroxisome organization"/>
    <property type="evidence" value="ECO:0007669"/>
    <property type="project" value="TreeGrafter"/>
</dbReference>
<reference evidence="11" key="1">
    <citation type="submission" date="2022-07" db="EMBL/GenBank/DDBJ databases">
        <title>Chromosome-level genome of Muraenolepis orangiensis.</title>
        <authorList>
            <person name="Kim J."/>
        </authorList>
    </citation>
    <scope>NUCLEOTIDE SEQUENCE</scope>
    <source>
        <strain evidence="11">KU_S4_2022</strain>
        <tissue evidence="11">Muscle</tissue>
    </source>
</reference>
<dbReference type="InterPro" id="IPR003593">
    <property type="entry name" value="AAA+_ATPase"/>
</dbReference>
<dbReference type="GO" id="GO:0006635">
    <property type="term" value="P:fatty acid beta-oxidation"/>
    <property type="evidence" value="ECO:0007669"/>
    <property type="project" value="TreeGrafter"/>
</dbReference>
<evidence type="ECO:0000313" key="11">
    <source>
        <dbReference type="EMBL" id="KAJ3611032.1"/>
    </source>
</evidence>
<dbReference type="GO" id="GO:0015910">
    <property type="term" value="P:long-chain fatty acid import into peroxisome"/>
    <property type="evidence" value="ECO:0007669"/>
    <property type="project" value="TreeGrafter"/>
</dbReference>
<dbReference type="PROSITE" id="PS50893">
    <property type="entry name" value="ABC_TRANSPORTER_2"/>
    <property type="match status" value="1"/>
</dbReference>
<keyword evidence="6" id="KW-0067">ATP-binding</keyword>
<dbReference type="InterPro" id="IPR027417">
    <property type="entry name" value="P-loop_NTPase"/>
</dbReference>
<accession>A0A9Q0EPB6</accession>
<keyword evidence="8" id="KW-0472">Membrane</keyword>
<dbReference type="OrthoDB" id="422637at2759"/>
<dbReference type="EMBL" id="JANIIK010000037">
    <property type="protein sequence ID" value="KAJ3611032.1"/>
    <property type="molecule type" value="Genomic_DNA"/>
</dbReference>
<name>A0A9Q0EPB6_9TELE</name>
<dbReference type="PROSITE" id="PS00211">
    <property type="entry name" value="ABC_TRANSPORTER_1"/>
    <property type="match status" value="1"/>
</dbReference>
<dbReference type="InterPro" id="IPR050835">
    <property type="entry name" value="ABC_transporter_sub-D"/>
</dbReference>
<keyword evidence="7" id="KW-1133">Transmembrane helix</keyword>
<dbReference type="GO" id="GO:0140359">
    <property type="term" value="F:ABC-type transporter activity"/>
    <property type="evidence" value="ECO:0007669"/>
    <property type="project" value="InterPro"/>
</dbReference>
<dbReference type="PANTHER" id="PTHR11384:SF62">
    <property type="entry name" value="ATP-BINDING CASSETTE SUB-FAMILY D MEMBER 3"/>
    <property type="match status" value="1"/>
</dbReference>
<proteinExistence type="inferred from homology"/>
<dbReference type="SMART" id="SM00382">
    <property type="entry name" value="AAA"/>
    <property type="match status" value="1"/>
</dbReference>
<dbReference type="Pfam" id="PF06472">
    <property type="entry name" value="ABC_membrane_2"/>
    <property type="match status" value="1"/>
</dbReference>
<feature type="domain" description="ABC transmembrane type-1" evidence="10">
    <location>
        <begin position="147"/>
        <end position="333"/>
    </location>
</feature>
<dbReference type="InterPro" id="IPR003439">
    <property type="entry name" value="ABC_transporter-like_ATP-bd"/>
</dbReference>
<keyword evidence="3" id="KW-0813">Transport</keyword>
<dbReference type="PANTHER" id="PTHR11384">
    <property type="entry name" value="ATP-BINDING CASSETTE, SUB-FAMILY D MEMBER"/>
    <property type="match status" value="1"/>
</dbReference>
<comment type="subcellular location">
    <subcellularLocation>
        <location evidence="1">Peroxisome membrane</location>
        <topology evidence="1">Multi-pass membrane protein</topology>
    </subcellularLocation>
</comment>
<keyword evidence="5" id="KW-0547">Nucleotide-binding</keyword>
<comment type="similarity">
    <text evidence="2">Belongs to the ABC transporter superfamily. ABCD family. Peroxisomal fatty acyl CoA transporter (TC 3.A.1.203) subfamily.</text>
</comment>
<gene>
    <name evidence="11" type="ORF">NHX12_021048</name>
</gene>
<dbReference type="AlphaFoldDB" id="A0A9Q0EPB6"/>
<dbReference type="InterPro" id="IPR011527">
    <property type="entry name" value="ABC1_TM_dom"/>
</dbReference>
<dbReference type="Proteomes" id="UP001148018">
    <property type="component" value="Unassembled WGS sequence"/>
</dbReference>
<dbReference type="InterPro" id="IPR036640">
    <property type="entry name" value="ABC1_TM_sf"/>
</dbReference>
<evidence type="ECO:0000256" key="5">
    <source>
        <dbReference type="ARBA" id="ARBA00022741"/>
    </source>
</evidence>
<dbReference type="GO" id="GO:0005778">
    <property type="term" value="C:peroxisomal membrane"/>
    <property type="evidence" value="ECO:0007669"/>
    <property type="project" value="UniProtKB-SubCell"/>
</dbReference>
<evidence type="ECO:0000259" key="9">
    <source>
        <dbReference type="PROSITE" id="PS50893"/>
    </source>
</evidence>
<dbReference type="InterPro" id="IPR017871">
    <property type="entry name" value="ABC_transporter-like_CS"/>
</dbReference>
<keyword evidence="12" id="KW-1185">Reference proteome</keyword>
<feature type="domain" description="ABC transporter" evidence="9">
    <location>
        <begin position="447"/>
        <end position="672"/>
    </location>
</feature>
<organism evidence="11 12">
    <name type="scientific">Muraenolepis orangiensis</name>
    <name type="common">Patagonian moray cod</name>
    <dbReference type="NCBI Taxonomy" id="630683"/>
    <lineage>
        <taxon>Eukaryota</taxon>
        <taxon>Metazoa</taxon>
        <taxon>Chordata</taxon>
        <taxon>Craniata</taxon>
        <taxon>Vertebrata</taxon>
        <taxon>Euteleostomi</taxon>
        <taxon>Actinopterygii</taxon>
        <taxon>Neopterygii</taxon>
        <taxon>Teleostei</taxon>
        <taxon>Neoteleostei</taxon>
        <taxon>Acanthomorphata</taxon>
        <taxon>Zeiogadaria</taxon>
        <taxon>Gadariae</taxon>
        <taxon>Gadiformes</taxon>
        <taxon>Muraenolepidoidei</taxon>
        <taxon>Muraenolepididae</taxon>
        <taxon>Muraenolepis</taxon>
    </lineage>
</organism>
<evidence type="ECO:0000256" key="3">
    <source>
        <dbReference type="ARBA" id="ARBA00022448"/>
    </source>
</evidence>
<dbReference type="GO" id="GO:0042760">
    <property type="term" value="P:very long-chain fatty acid catabolic process"/>
    <property type="evidence" value="ECO:0007669"/>
    <property type="project" value="TreeGrafter"/>
</dbReference>
<dbReference type="FunFam" id="3.40.50.300:FF:000636">
    <property type="entry name" value="ATP-binding cassette sub-family D member 3"/>
    <property type="match status" value="1"/>
</dbReference>
<evidence type="ECO:0000256" key="6">
    <source>
        <dbReference type="ARBA" id="ARBA00022840"/>
    </source>
</evidence>
<dbReference type="GO" id="GO:0016887">
    <property type="term" value="F:ATP hydrolysis activity"/>
    <property type="evidence" value="ECO:0007669"/>
    <property type="project" value="InterPro"/>
</dbReference>
<dbReference type="Pfam" id="PF00005">
    <property type="entry name" value="ABC_tran"/>
    <property type="match status" value="1"/>
</dbReference>
<keyword evidence="4" id="KW-0812">Transmembrane</keyword>
<protein>
    <recommendedName>
        <fullName evidence="13">ATP-binding cassette sub-family D member 3</fullName>
    </recommendedName>
</protein>
<sequence>MAAVISKYLTAKNSSIAGGVLLLLYVLKQRRRAASSKLNGTKGSAVVLKNDKESKKDRAAVDKQFFLRIWRILRIMTPRLFCMETGYLALIAVMLVTRTYSVSLTEIADCSSSTFIPTLLSSPCAIIGRSAKDFKICLMSFLKSIPVIALVNNFLKLGINELKLRFRERLTKHLYDQYLQGYTYYKMGNLDNRISNVDQLLTQDVEKFCNSVVDLYSNLSKPLLDIGLYIFKLTSAIGAQGPACMMAYLLISGLFLTRLRRPIAKMTVTEQRYEGEYRYVNSRLITNSEEIAFYNGNLREMQTIHSTFQKLVDHLHSFIYFRFSMGYVDSIIAKYIATGVGYLVVSRPFLDLSHPRHLHTKQSELMEDYYQSGRMLLRLSQALGRIVLAGREMTRLSGFTSRIAELMRVLKDLNGGKYERTMVAQQEKDPGSGVEKLVLDPSRGRVINADNIIKFDHTPLATPNGEILIRDLTFEVMSGTNVLVCGPNGCGKSSLFRVLGGLWPLFGGELTKPERGKLFYVPQRPYMTLGSLRDQVIYPDTTEAQHRKGISDQVLKEYLDNVQLGHILEREGGWDTVQDWMDVLSGGEKQRMAMARLFYHKPQFAILDECTSAVSVDVEDFIYSHCRTVGITLFTVSHRKSLWKHHKFYLHMDGRGNYEFKPITEETVEFGS</sequence>
<evidence type="ECO:0000256" key="2">
    <source>
        <dbReference type="ARBA" id="ARBA00008575"/>
    </source>
</evidence>
<dbReference type="PROSITE" id="PS50929">
    <property type="entry name" value="ABC_TM1F"/>
    <property type="match status" value="1"/>
</dbReference>
<evidence type="ECO:0008006" key="13">
    <source>
        <dbReference type="Google" id="ProtNLM"/>
    </source>
</evidence>
<dbReference type="Gene3D" id="3.40.50.300">
    <property type="entry name" value="P-loop containing nucleotide triphosphate hydrolases"/>
    <property type="match status" value="1"/>
</dbReference>
<dbReference type="CDD" id="cd03223">
    <property type="entry name" value="ABCD_peroxisomal_ALDP"/>
    <property type="match status" value="1"/>
</dbReference>
<dbReference type="Gene3D" id="1.20.1560.10">
    <property type="entry name" value="ABC transporter type 1, transmembrane domain"/>
    <property type="match status" value="1"/>
</dbReference>
<evidence type="ECO:0000259" key="10">
    <source>
        <dbReference type="PROSITE" id="PS50929"/>
    </source>
</evidence>
<dbReference type="GO" id="GO:0005324">
    <property type="term" value="F:long-chain fatty acid transmembrane transporter activity"/>
    <property type="evidence" value="ECO:0007669"/>
    <property type="project" value="TreeGrafter"/>
</dbReference>
<evidence type="ECO:0000256" key="8">
    <source>
        <dbReference type="ARBA" id="ARBA00023136"/>
    </source>
</evidence>
<evidence type="ECO:0000256" key="7">
    <source>
        <dbReference type="ARBA" id="ARBA00022989"/>
    </source>
</evidence>